<keyword evidence="1" id="KW-0175">Coiled coil</keyword>
<dbReference type="CDD" id="cd22966">
    <property type="entry name" value="DD_DYDC-like"/>
    <property type="match status" value="1"/>
</dbReference>
<organism evidence="2 3">
    <name type="scientific">Polypedilum vanderplanki</name>
    <name type="common">Sleeping chironomid midge</name>
    <dbReference type="NCBI Taxonomy" id="319348"/>
    <lineage>
        <taxon>Eukaryota</taxon>
        <taxon>Metazoa</taxon>
        <taxon>Ecdysozoa</taxon>
        <taxon>Arthropoda</taxon>
        <taxon>Hexapoda</taxon>
        <taxon>Insecta</taxon>
        <taxon>Pterygota</taxon>
        <taxon>Neoptera</taxon>
        <taxon>Endopterygota</taxon>
        <taxon>Diptera</taxon>
        <taxon>Nematocera</taxon>
        <taxon>Chironomoidea</taxon>
        <taxon>Chironomidae</taxon>
        <taxon>Chironominae</taxon>
        <taxon>Polypedilum</taxon>
        <taxon>Polypedilum</taxon>
    </lineage>
</organism>
<dbReference type="AlphaFoldDB" id="A0A9J6BMZ0"/>
<evidence type="ECO:0000256" key="1">
    <source>
        <dbReference type="SAM" id="Coils"/>
    </source>
</evidence>
<name>A0A9J6BMZ0_POLVA</name>
<comment type="caution">
    <text evidence="2">The sequence shown here is derived from an EMBL/GenBank/DDBJ whole genome shotgun (WGS) entry which is preliminary data.</text>
</comment>
<gene>
    <name evidence="2" type="ORF">PVAND_001302</name>
</gene>
<dbReference type="InterPro" id="IPR007858">
    <property type="entry name" value="Dpy-30_motif"/>
</dbReference>
<reference evidence="2" key="1">
    <citation type="submission" date="2021-03" db="EMBL/GenBank/DDBJ databases">
        <title>Chromosome level genome of the anhydrobiotic midge Polypedilum vanderplanki.</title>
        <authorList>
            <person name="Yoshida Y."/>
            <person name="Kikawada T."/>
            <person name="Gusev O."/>
        </authorList>
    </citation>
    <scope>NUCLEOTIDE SEQUENCE</scope>
    <source>
        <strain evidence="2">NIAS01</strain>
        <tissue evidence="2">Whole body or cell culture</tissue>
    </source>
</reference>
<dbReference type="Pfam" id="PF05186">
    <property type="entry name" value="Dpy-30"/>
    <property type="match status" value="1"/>
</dbReference>
<dbReference type="InterPro" id="IPR049630">
    <property type="entry name" value="DYDC-like_DD"/>
</dbReference>
<dbReference type="OrthoDB" id="432281at2759"/>
<dbReference type="Gene3D" id="1.20.890.10">
    <property type="entry name" value="cAMP-dependent protein kinase regulatory subunit, dimerization-anchoring domain"/>
    <property type="match status" value="1"/>
</dbReference>
<protein>
    <submittedName>
        <fullName evidence="2">Uncharacterized protein</fullName>
    </submittedName>
</protein>
<keyword evidence="3" id="KW-1185">Reference proteome</keyword>
<feature type="coiled-coil region" evidence="1">
    <location>
        <begin position="259"/>
        <end position="293"/>
    </location>
</feature>
<dbReference type="Proteomes" id="UP001107558">
    <property type="component" value="Chromosome 3"/>
</dbReference>
<evidence type="ECO:0000313" key="3">
    <source>
        <dbReference type="Proteomes" id="UP001107558"/>
    </source>
</evidence>
<evidence type="ECO:0000313" key="2">
    <source>
        <dbReference type="EMBL" id="KAG5671088.1"/>
    </source>
</evidence>
<dbReference type="EMBL" id="JADBJN010000003">
    <property type="protein sequence ID" value="KAG5671088.1"/>
    <property type="molecule type" value="Genomic_DNA"/>
</dbReference>
<sequence length="639" mass="75427">MHSYEQKLFNKTKNLIREKIKKLCKFENYVIDYSFYNALNVLEKFEEDLKDNFVFKLNKNFINFDHFEIIMHDILDEYKACLENCHNLTTDQEAFDELNGLIDDSKVLVKNYYINFKTYINNITRDFCVISNISNIQNRLKILHYNYEKVIKNLQNLQFLITVDNAKQILIKNFEKLYSSISNHYQNSFNLIENIIMSSNNPCMKGFDSSECPDYISSSDEEDLESVTSEKSKKIPEVLEKTSECFQLPVPEHTKVDSIENLQTNAEELKQQIATIEEEINRVNQTIDEKKLRILDAILKVVNLEEVIEEIEISIADELYQFQTKVIATEMKLLENFKGENNDELKKVIENQLMQIKIDHNEKVKNDDKNYSKLSKEAKIFASSIGNIVDEYKKLDNETNEKYHYNIEKLNLLLSRPAEFCNDSKGERFFYNQNMEKIFQVEAHRSQYAIDNEGNKVKINEGKPLETVDNREFYIDIKGRKIYTKYFFEDEFGLYYIDINGFRHYQTDPRASEYALVNGNWVKIKEGTYERDEKGLRIPDKVESQTDEDEGEELVSDLLTGQSKAKSKISNEEFKYLQEVVGPVIIKACTACYLHQPADPVNYFANFLKHYEYTQRIFKIREKELQFFIELRKQMKEGN</sequence>
<accession>A0A9J6BMZ0</accession>
<proteinExistence type="predicted"/>